<dbReference type="RefSeq" id="XP_033396354.1">
    <property type="nucleotide sequence ID" value="XM_033538252.1"/>
</dbReference>
<sequence>MSSHGTKVTDPNAPTVNESAGIITKDSLAAESAQGGGSFASGNPKAGISSQTSTGTTTNTTDTSGATVLNAASSAEAREAQEGWSEAAQLNAAQGLGKSAGVGPTYADSGSTGGSKPYNTTTGSGANVGAAPSYATAGGPTADQLKPHGKNITEGGFDSSAPNASFSGDIGGKNDPGRLAENKIAGTNAQSAHDSATGPRQGGISNDGQYKALNETSA</sequence>
<organism evidence="2 3">
    <name type="scientific">Aplosporella prunicola CBS 121167</name>
    <dbReference type="NCBI Taxonomy" id="1176127"/>
    <lineage>
        <taxon>Eukaryota</taxon>
        <taxon>Fungi</taxon>
        <taxon>Dikarya</taxon>
        <taxon>Ascomycota</taxon>
        <taxon>Pezizomycotina</taxon>
        <taxon>Dothideomycetes</taxon>
        <taxon>Dothideomycetes incertae sedis</taxon>
        <taxon>Botryosphaeriales</taxon>
        <taxon>Aplosporellaceae</taxon>
        <taxon>Aplosporella</taxon>
    </lineage>
</organism>
<feature type="region of interest" description="Disordered" evidence="1">
    <location>
        <begin position="1"/>
        <end position="218"/>
    </location>
</feature>
<feature type="compositionally biased region" description="Polar residues" evidence="1">
    <location>
        <begin position="203"/>
        <end position="218"/>
    </location>
</feature>
<evidence type="ECO:0008006" key="4">
    <source>
        <dbReference type="Google" id="ProtNLM"/>
    </source>
</evidence>
<reference evidence="2" key="1">
    <citation type="journal article" date="2020" name="Stud. Mycol.">
        <title>101 Dothideomycetes genomes: a test case for predicting lifestyles and emergence of pathogens.</title>
        <authorList>
            <person name="Haridas S."/>
            <person name="Albert R."/>
            <person name="Binder M."/>
            <person name="Bloem J."/>
            <person name="Labutti K."/>
            <person name="Salamov A."/>
            <person name="Andreopoulos B."/>
            <person name="Baker S."/>
            <person name="Barry K."/>
            <person name="Bills G."/>
            <person name="Bluhm B."/>
            <person name="Cannon C."/>
            <person name="Castanera R."/>
            <person name="Culley D."/>
            <person name="Daum C."/>
            <person name="Ezra D."/>
            <person name="Gonzalez J."/>
            <person name="Henrissat B."/>
            <person name="Kuo A."/>
            <person name="Liang C."/>
            <person name="Lipzen A."/>
            <person name="Lutzoni F."/>
            <person name="Magnuson J."/>
            <person name="Mondo S."/>
            <person name="Nolan M."/>
            <person name="Ohm R."/>
            <person name="Pangilinan J."/>
            <person name="Park H.-J."/>
            <person name="Ramirez L."/>
            <person name="Alfaro M."/>
            <person name="Sun H."/>
            <person name="Tritt A."/>
            <person name="Yoshinaga Y."/>
            <person name="Zwiers L.-H."/>
            <person name="Turgeon B."/>
            <person name="Goodwin S."/>
            <person name="Spatafora J."/>
            <person name="Crous P."/>
            <person name="Grigoriev I."/>
        </authorList>
    </citation>
    <scope>NUCLEOTIDE SEQUENCE</scope>
    <source>
        <strain evidence="2">CBS 121167</strain>
    </source>
</reference>
<evidence type="ECO:0000313" key="2">
    <source>
        <dbReference type="EMBL" id="KAF2140641.1"/>
    </source>
</evidence>
<keyword evidence="3" id="KW-1185">Reference proteome</keyword>
<evidence type="ECO:0000313" key="3">
    <source>
        <dbReference type="Proteomes" id="UP000799438"/>
    </source>
</evidence>
<evidence type="ECO:0000256" key="1">
    <source>
        <dbReference type="SAM" id="MobiDB-lite"/>
    </source>
</evidence>
<gene>
    <name evidence="2" type="ORF">K452DRAFT_252433</name>
</gene>
<proteinExistence type="predicted"/>
<dbReference type="Proteomes" id="UP000799438">
    <property type="component" value="Unassembled WGS sequence"/>
</dbReference>
<dbReference type="GeneID" id="54295748"/>
<dbReference type="AlphaFoldDB" id="A0A6A6BDT3"/>
<protein>
    <recommendedName>
        <fullName evidence="4">SMP domain-containing protein</fullName>
    </recommendedName>
</protein>
<dbReference type="OrthoDB" id="5383057at2759"/>
<name>A0A6A6BDT3_9PEZI</name>
<dbReference type="EMBL" id="ML995489">
    <property type="protein sequence ID" value="KAF2140641.1"/>
    <property type="molecule type" value="Genomic_DNA"/>
</dbReference>
<feature type="compositionally biased region" description="Low complexity" evidence="1">
    <location>
        <begin position="47"/>
        <end position="75"/>
    </location>
</feature>
<accession>A0A6A6BDT3</accession>
<feature type="compositionally biased region" description="Polar residues" evidence="1">
    <location>
        <begin position="185"/>
        <end position="194"/>
    </location>
</feature>